<organism evidence="2 3">
    <name type="scientific">Companilactobacillus farciminis</name>
    <dbReference type="NCBI Taxonomy" id="1612"/>
    <lineage>
        <taxon>Bacteria</taxon>
        <taxon>Bacillati</taxon>
        <taxon>Bacillota</taxon>
        <taxon>Bacilli</taxon>
        <taxon>Lactobacillales</taxon>
        <taxon>Lactobacillaceae</taxon>
        <taxon>Companilactobacillus</taxon>
    </lineage>
</organism>
<dbReference type="EMBL" id="PUFN01000007">
    <property type="protein sequence ID" value="TDG73831.1"/>
    <property type="molecule type" value="Genomic_DNA"/>
</dbReference>
<dbReference type="STRING" id="1612.ABB44_06360"/>
<dbReference type="Pfam" id="PF05043">
    <property type="entry name" value="Mga"/>
    <property type="match status" value="1"/>
</dbReference>
<keyword evidence="3" id="KW-1185">Reference proteome</keyword>
<sequence>MLEQIFLVKQDVEKYRMLTVIKSLPPREVNLSNISNRLQFTYQKTYNIFQALLEDLADVAPDIDPTDTKIESIDFRKVSIDTYRLFLVKNSVVFQAFNYGLTNANPSFESFSDEHFTSKSTLNRRMSKFRAFLKNFGLKISNSTLEIKGNEKNIRWMAYYVYWYTYHGQEWPFSLIQENSIDQIIGRTDITFDNPIVHFQLKYFLAISRIRLIKRHYIDELPYYSDVFGTQNLGEDILTQEDYPIVPVTALDNENKLVNLFRRTAFQPSDTSFEQPINANARINPKFYALVYHFIDFLKEHYHDDMSLYHNQKTLKHIMTYVTRDIVFYYIMAPYSLMHLDSMYPNEDSEKNFTDLYKDVYTFFSNIDQNEFPGIYNAAELISKDLYQVLPSYISTIRAEDIIKVKVLIDPGNQTAEVVLRNIRTLDFVEIVPSNVFDDVDVLITSLDVLPLDIERKKYPENLKVIPWDISSTRPDYIWLLIQLNQVYVKKIKTKQEEEKKKKAL</sequence>
<proteinExistence type="predicted"/>
<dbReference type="Gene3D" id="1.10.10.10">
    <property type="entry name" value="Winged helix-like DNA-binding domain superfamily/Winged helix DNA-binding domain"/>
    <property type="match status" value="1"/>
</dbReference>
<dbReference type="RefSeq" id="WP_010020853.1">
    <property type="nucleotide sequence ID" value="NZ_PUFN01000007.1"/>
</dbReference>
<name>A0A4R5NHF8_9LACO</name>
<dbReference type="OrthoDB" id="2188960at2"/>
<dbReference type="AlphaFoldDB" id="A0A4R5NHF8"/>
<accession>A0A4R5NHF8</accession>
<gene>
    <name evidence="2" type="ORF">C5L30_001323</name>
</gene>
<dbReference type="InterPro" id="IPR036388">
    <property type="entry name" value="WH-like_DNA-bd_sf"/>
</dbReference>
<dbReference type="InterPro" id="IPR007737">
    <property type="entry name" value="Mga_HTH"/>
</dbReference>
<feature type="domain" description="Mga helix-turn-helix" evidence="1">
    <location>
        <begin position="79"/>
        <end position="159"/>
    </location>
</feature>
<evidence type="ECO:0000259" key="1">
    <source>
        <dbReference type="Pfam" id="PF05043"/>
    </source>
</evidence>
<reference evidence="2 3" key="1">
    <citation type="journal article" date="2019" name="Appl. Microbiol. Biotechnol.">
        <title>Uncovering carbohydrate metabolism through a genotype-phenotype association study of 56 lactic acid bacteria genomes.</title>
        <authorList>
            <person name="Buron-Moles G."/>
            <person name="Chailyan A."/>
            <person name="Dolejs I."/>
            <person name="Forster J."/>
            <person name="Miks M.H."/>
        </authorList>
    </citation>
    <scope>NUCLEOTIDE SEQUENCE [LARGE SCALE GENOMIC DNA]</scope>
    <source>
        <strain evidence="2 3">ATCC 29644</strain>
    </source>
</reference>
<evidence type="ECO:0000313" key="2">
    <source>
        <dbReference type="EMBL" id="TDG73831.1"/>
    </source>
</evidence>
<dbReference type="Proteomes" id="UP000295257">
    <property type="component" value="Unassembled WGS sequence"/>
</dbReference>
<comment type="caution">
    <text evidence="2">The sequence shown here is derived from an EMBL/GenBank/DDBJ whole genome shotgun (WGS) entry which is preliminary data.</text>
</comment>
<evidence type="ECO:0000313" key="3">
    <source>
        <dbReference type="Proteomes" id="UP000295257"/>
    </source>
</evidence>
<protein>
    <recommendedName>
        <fullName evidence="1">Mga helix-turn-helix domain-containing protein</fullName>
    </recommendedName>
</protein>